<sequence length="62" mass="7483">MWPFEDVSVPVRVSFFVCFDILLRLEQGTILLEVIFMSSKAKTFKRFFGVFKLYFQIYSKWC</sequence>
<organism evidence="1 2">
    <name type="scientific">Segatella buccae ATCC 33574</name>
    <dbReference type="NCBI Taxonomy" id="873513"/>
    <lineage>
        <taxon>Bacteria</taxon>
        <taxon>Pseudomonadati</taxon>
        <taxon>Bacteroidota</taxon>
        <taxon>Bacteroidia</taxon>
        <taxon>Bacteroidales</taxon>
        <taxon>Prevotellaceae</taxon>
        <taxon>Segatella</taxon>
    </lineage>
</organism>
<evidence type="ECO:0000313" key="2">
    <source>
        <dbReference type="Proteomes" id="UP000003112"/>
    </source>
</evidence>
<dbReference type="EMBL" id="AEPD01000021">
    <property type="protein sequence ID" value="EFU31007.1"/>
    <property type="molecule type" value="Genomic_DNA"/>
</dbReference>
<dbReference type="Proteomes" id="UP000003112">
    <property type="component" value="Unassembled WGS sequence"/>
</dbReference>
<evidence type="ECO:0000313" key="1">
    <source>
        <dbReference type="EMBL" id="EFU31007.1"/>
    </source>
</evidence>
<gene>
    <name evidence="1" type="ORF">HMPREF6485_1066</name>
</gene>
<protein>
    <submittedName>
        <fullName evidence="1">Uncharacterized protein</fullName>
    </submittedName>
</protein>
<dbReference type="HOGENOM" id="CLU_2900395_0_0_10"/>
<name>E6K5Y7_9BACT</name>
<dbReference type="STRING" id="873513.HMPREF6485_1066"/>
<accession>E6K5Y7</accession>
<keyword evidence="2" id="KW-1185">Reference proteome</keyword>
<proteinExistence type="predicted"/>
<dbReference type="AlphaFoldDB" id="E6K5Y7"/>
<reference evidence="1 2" key="1">
    <citation type="submission" date="2010-10" db="EMBL/GenBank/DDBJ databases">
        <authorList>
            <person name="Muzny D."/>
            <person name="Qin X."/>
            <person name="Deng J."/>
            <person name="Jiang H."/>
            <person name="Liu Y."/>
            <person name="Qu J."/>
            <person name="Song X.-Z."/>
            <person name="Zhang L."/>
            <person name="Thornton R."/>
            <person name="Coyle M."/>
            <person name="Francisco L."/>
            <person name="Jackson L."/>
            <person name="Javaid M."/>
            <person name="Korchina V."/>
            <person name="Kovar C."/>
            <person name="Mata R."/>
            <person name="Mathew T."/>
            <person name="Ngo R."/>
            <person name="Nguyen L."/>
            <person name="Nguyen N."/>
            <person name="Okwuonu G."/>
            <person name="Ongeri F."/>
            <person name="Pham C."/>
            <person name="Simmons D."/>
            <person name="Wilczek-Boney K."/>
            <person name="Hale W."/>
            <person name="Jakkamsetti A."/>
            <person name="Pham P."/>
            <person name="Ruth R."/>
            <person name="San Lucas F."/>
            <person name="Warren J."/>
            <person name="Zhang J."/>
            <person name="Zhao Z."/>
            <person name="Zhou C."/>
            <person name="Zhu D."/>
            <person name="Lee S."/>
            <person name="Bess C."/>
            <person name="Blankenburg K."/>
            <person name="Forbes L."/>
            <person name="Fu Q."/>
            <person name="Gubbala S."/>
            <person name="Hirani K."/>
            <person name="Jayaseelan J.C."/>
            <person name="Lara F."/>
            <person name="Munidasa M."/>
            <person name="Palculict T."/>
            <person name="Patil S."/>
            <person name="Pu L.-L."/>
            <person name="Saada N."/>
            <person name="Tang L."/>
            <person name="Weissenberger G."/>
            <person name="Zhu Y."/>
            <person name="Hemphill L."/>
            <person name="Shang Y."/>
            <person name="Youmans B."/>
            <person name="Ayvaz T."/>
            <person name="Ross M."/>
            <person name="Santibanez J."/>
            <person name="Aqrawi P."/>
            <person name="Gross S."/>
            <person name="Joshi V."/>
            <person name="Fowler G."/>
            <person name="Nazareth L."/>
            <person name="Reid J."/>
            <person name="Worley K."/>
            <person name="Petrosino J."/>
            <person name="Highlander S."/>
            <person name="Gibbs R."/>
        </authorList>
    </citation>
    <scope>NUCLEOTIDE SEQUENCE [LARGE SCALE GENOMIC DNA]</scope>
    <source>
        <strain evidence="1 2">ATCC 33574</strain>
    </source>
</reference>
<comment type="caution">
    <text evidence="1">The sequence shown here is derived from an EMBL/GenBank/DDBJ whole genome shotgun (WGS) entry which is preliminary data.</text>
</comment>